<dbReference type="InterPro" id="IPR037185">
    <property type="entry name" value="EmrE-like"/>
</dbReference>
<keyword evidence="2" id="KW-0813">Transport</keyword>
<feature type="transmembrane region" description="Helical" evidence="8">
    <location>
        <begin position="5"/>
        <end position="24"/>
    </location>
</feature>
<keyword evidence="4 7" id="KW-0812">Transmembrane</keyword>
<dbReference type="InterPro" id="IPR000390">
    <property type="entry name" value="Small_drug/metabolite_transptr"/>
</dbReference>
<keyword evidence="3" id="KW-1003">Cell membrane</keyword>
<evidence type="ECO:0000256" key="4">
    <source>
        <dbReference type="ARBA" id="ARBA00022692"/>
    </source>
</evidence>
<dbReference type="GO" id="GO:0022857">
    <property type="term" value="F:transmembrane transporter activity"/>
    <property type="evidence" value="ECO:0007669"/>
    <property type="project" value="InterPro"/>
</dbReference>
<evidence type="ECO:0000256" key="8">
    <source>
        <dbReference type="SAM" id="Phobius"/>
    </source>
</evidence>
<organism evidence="9 10">
    <name type="scientific">Abyssicoccus albus</name>
    <dbReference type="NCBI Taxonomy" id="1817405"/>
    <lineage>
        <taxon>Bacteria</taxon>
        <taxon>Bacillati</taxon>
        <taxon>Bacillota</taxon>
        <taxon>Bacilli</taxon>
        <taxon>Bacillales</taxon>
        <taxon>Abyssicoccaceae</taxon>
    </lineage>
</organism>
<feature type="transmembrane region" description="Helical" evidence="8">
    <location>
        <begin position="85"/>
        <end position="104"/>
    </location>
</feature>
<evidence type="ECO:0000313" key="10">
    <source>
        <dbReference type="Proteomes" id="UP000277108"/>
    </source>
</evidence>
<evidence type="ECO:0000256" key="6">
    <source>
        <dbReference type="ARBA" id="ARBA00023136"/>
    </source>
</evidence>
<name>A0A3N5CGB8_9BACL</name>
<evidence type="ECO:0000256" key="3">
    <source>
        <dbReference type="ARBA" id="ARBA00022475"/>
    </source>
</evidence>
<dbReference type="PANTHER" id="PTHR30561:SF0">
    <property type="entry name" value="GUANIDINIUM EXPORTER"/>
    <property type="match status" value="1"/>
</dbReference>
<dbReference type="GO" id="GO:0005886">
    <property type="term" value="C:plasma membrane"/>
    <property type="evidence" value="ECO:0007669"/>
    <property type="project" value="UniProtKB-SubCell"/>
</dbReference>
<evidence type="ECO:0000313" key="9">
    <source>
        <dbReference type="EMBL" id="RPF56471.1"/>
    </source>
</evidence>
<reference evidence="9 10" key="1">
    <citation type="submission" date="2018-11" db="EMBL/GenBank/DDBJ databases">
        <title>Genomic Encyclopedia of Type Strains, Phase IV (KMG-IV): sequencing the most valuable type-strain genomes for metagenomic binning, comparative biology and taxonomic classification.</title>
        <authorList>
            <person name="Goeker M."/>
        </authorList>
    </citation>
    <scope>NUCLEOTIDE SEQUENCE [LARGE SCALE GENOMIC DNA]</scope>
    <source>
        <strain evidence="9 10">DSM 29158</strain>
    </source>
</reference>
<dbReference type="AlphaFoldDB" id="A0A3N5CGB8"/>
<comment type="similarity">
    <text evidence="7">Belongs to the drug/metabolite transporter (DMT) superfamily. Small multidrug resistance (SMR) (TC 2.A.7.1) family.</text>
</comment>
<evidence type="ECO:0000256" key="1">
    <source>
        <dbReference type="ARBA" id="ARBA00004651"/>
    </source>
</evidence>
<evidence type="ECO:0000256" key="7">
    <source>
        <dbReference type="RuleBase" id="RU003942"/>
    </source>
</evidence>
<dbReference type="OrthoDB" id="2168659at2"/>
<evidence type="ECO:0000256" key="5">
    <source>
        <dbReference type="ARBA" id="ARBA00022989"/>
    </source>
</evidence>
<comment type="subcellular location">
    <subcellularLocation>
        <location evidence="1 7">Cell membrane</location>
        <topology evidence="1 7">Multi-pass membrane protein</topology>
    </subcellularLocation>
</comment>
<protein>
    <submittedName>
        <fullName evidence="9">Quaternary ammonium compound-resistance protein SugE</fullName>
    </submittedName>
</protein>
<accession>A0A3N5CGB8</accession>
<gene>
    <name evidence="9" type="ORF">EDD62_1107</name>
</gene>
<keyword evidence="5 8" id="KW-1133">Transmembrane helix</keyword>
<dbReference type="InterPro" id="IPR045324">
    <property type="entry name" value="Small_multidrug_res"/>
</dbReference>
<dbReference type="SUPFAM" id="SSF103481">
    <property type="entry name" value="Multidrug resistance efflux transporter EmrE"/>
    <property type="match status" value="1"/>
</dbReference>
<dbReference type="Pfam" id="PF00893">
    <property type="entry name" value="Multi_Drug_Res"/>
    <property type="match status" value="1"/>
</dbReference>
<keyword evidence="10" id="KW-1185">Reference proteome</keyword>
<proteinExistence type="inferred from homology"/>
<feature type="transmembrane region" description="Helical" evidence="8">
    <location>
        <begin position="60"/>
        <end position="79"/>
    </location>
</feature>
<dbReference type="EMBL" id="RKRK01000003">
    <property type="protein sequence ID" value="RPF56471.1"/>
    <property type="molecule type" value="Genomic_DNA"/>
</dbReference>
<dbReference type="PANTHER" id="PTHR30561">
    <property type="entry name" value="SMR FAMILY PROTON-DEPENDENT DRUG EFFLUX TRANSPORTER SUGE"/>
    <property type="match status" value="1"/>
</dbReference>
<comment type="caution">
    <text evidence="9">The sequence shown here is derived from an EMBL/GenBank/DDBJ whole genome shotgun (WGS) entry which is preliminary data.</text>
</comment>
<evidence type="ECO:0000256" key="2">
    <source>
        <dbReference type="ARBA" id="ARBA00022448"/>
    </source>
</evidence>
<dbReference type="Proteomes" id="UP000277108">
    <property type="component" value="Unassembled WGS sequence"/>
</dbReference>
<dbReference type="Gene3D" id="1.10.3730.20">
    <property type="match status" value="1"/>
</dbReference>
<feature type="transmembrane region" description="Helical" evidence="8">
    <location>
        <begin position="30"/>
        <end position="48"/>
    </location>
</feature>
<sequence length="126" mass="13826">MKSWIYLIAGGLMEVVWAYGLAFSDGLSKIEWVIPTVIAVVISFWLFGKALSELPVSTGYALFTGLGAFGTAICGMVLFNEEVSLLKIVFLVSLISCIIGLKLVPEKKESTQYPMQIISDELEEVE</sequence>
<dbReference type="RefSeq" id="WP_123807851.1">
    <property type="nucleotide sequence ID" value="NZ_RKRK01000003.1"/>
</dbReference>
<dbReference type="FunFam" id="1.10.3730.20:FF:000001">
    <property type="entry name" value="Quaternary ammonium compound resistance transporter SugE"/>
    <property type="match status" value="1"/>
</dbReference>
<keyword evidence="6 8" id="KW-0472">Membrane</keyword>